<feature type="region of interest" description="Disordered" evidence="1">
    <location>
        <begin position="44"/>
        <end position="71"/>
    </location>
</feature>
<evidence type="ECO:0000256" key="1">
    <source>
        <dbReference type="SAM" id="MobiDB-lite"/>
    </source>
</evidence>
<reference evidence="2" key="1">
    <citation type="journal article" date="2010" name="Science">
        <title>Plasticity of animal genome architecture unmasked by rapid evolution of a pelagic tunicate.</title>
        <authorList>
            <person name="Denoeud F."/>
            <person name="Henriet S."/>
            <person name="Mungpakdee S."/>
            <person name="Aury J.M."/>
            <person name="Da Silva C."/>
            <person name="Brinkmann H."/>
            <person name="Mikhaleva J."/>
            <person name="Olsen L.C."/>
            <person name="Jubin C."/>
            <person name="Canestro C."/>
            <person name="Bouquet J.M."/>
            <person name="Danks G."/>
            <person name="Poulain J."/>
            <person name="Campsteijn C."/>
            <person name="Adamski M."/>
            <person name="Cross I."/>
            <person name="Yadetie F."/>
            <person name="Muffato M."/>
            <person name="Louis A."/>
            <person name="Butcher S."/>
            <person name="Tsagkogeorga G."/>
            <person name="Konrad A."/>
            <person name="Singh S."/>
            <person name="Jensen M.F."/>
            <person name="Cong E.H."/>
            <person name="Eikeseth-Otteraa H."/>
            <person name="Noel B."/>
            <person name="Anthouard V."/>
            <person name="Porcel B.M."/>
            <person name="Kachouri-Lafond R."/>
            <person name="Nishino A."/>
            <person name="Ugolini M."/>
            <person name="Chourrout P."/>
            <person name="Nishida H."/>
            <person name="Aasland R."/>
            <person name="Huzurbazar S."/>
            <person name="Westhof E."/>
            <person name="Delsuc F."/>
            <person name="Lehrach H."/>
            <person name="Reinhardt R."/>
            <person name="Weissenbach J."/>
            <person name="Roy S.W."/>
            <person name="Artiguenave F."/>
            <person name="Postlethwait J.H."/>
            <person name="Manak J.R."/>
            <person name="Thompson E.M."/>
            <person name="Jaillon O."/>
            <person name="Du Pasquier L."/>
            <person name="Boudinot P."/>
            <person name="Liberles D.A."/>
            <person name="Volff J.N."/>
            <person name="Philippe H."/>
            <person name="Lenhard B."/>
            <person name="Roest Crollius H."/>
            <person name="Wincker P."/>
            <person name="Chourrout D."/>
        </authorList>
    </citation>
    <scope>NUCLEOTIDE SEQUENCE [LARGE SCALE GENOMIC DNA]</scope>
</reference>
<dbReference type="EMBL" id="FN657705">
    <property type="protein sequence ID" value="CBY42977.1"/>
    <property type="molecule type" value="Genomic_DNA"/>
</dbReference>
<accession>E4Z5J9</accession>
<dbReference type="Proteomes" id="UP000011014">
    <property type="component" value="Unassembled WGS sequence"/>
</dbReference>
<protein>
    <submittedName>
        <fullName evidence="2">Uncharacterized protein</fullName>
    </submittedName>
</protein>
<organism evidence="2">
    <name type="scientific">Oikopleura dioica</name>
    <name type="common">Tunicate</name>
    <dbReference type="NCBI Taxonomy" id="34765"/>
    <lineage>
        <taxon>Eukaryota</taxon>
        <taxon>Metazoa</taxon>
        <taxon>Chordata</taxon>
        <taxon>Tunicata</taxon>
        <taxon>Appendicularia</taxon>
        <taxon>Copelata</taxon>
        <taxon>Oikopleuridae</taxon>
        <taxon>Oikopleura</taxon>
    </lineage>
</organism>
<dbReference type="AlphaFoldDB" id="E4Z5J9"/>
<name>E4Z5J9_OIKDI</name>
<sequence>RASFQMYIPSSEAPPRGSWQSLNAQTTATVAPVETTAFAVPSIPAQRTPTVRQSISTAPTAETSNFGDFYA</sequence>
<proteinExistence type="predicted"/>
<feature type="compositionally biased region" description="Polar residues" evidence="1">
    <location>
        <begin position="45"/>
        <end position="71"/>
    </location>
</feature>
<evidence type="ECO:0000313" key="2">
    <source>
        <dbReference type="EMBL" id="CBY42977.1"/>
    </source>
</evidence>
<gene>
    <name evidence="2" type="ORF">GSOID_T00026716001</name>
</gene>
<feature type="non-terminal residue" evidence="2">
    <location>
        <position position="1"/>
    </location>
</feature>